<evidence type="ECO:0000313" key="2">
    <source>
        <dbReference type="Proteomes" id="UP000823674"/>
    </source>
</evidence>
<dbReference type="EMBL" id="JADBGQ010000004">
    <property type="protein sequence ID" value="KAG5401631.1"/>
    <property type="molecule type" value="Genomic_DNA"/>
</dbReference>
<evidence type="ECO:0000313" key="1">
    <source>
        <dbReference type="EMBL" id="KAG5401631.1"/>
    </source>
</evidence>
<accession>A0ABQ7MV48</accession>
<keyword evidence="2" id="KW-1185">Reference proteome</keyword>
<proteinExistence type="predicted"/>
<reference evidence="1 2" key="1">
    <citation type="submission" date="2021-03" db="EMBL/GenBank/DDBJ databases">
        <authorList>
            <person name="King G.J."/>
            <person name="Bancroft I."/>
            <person name="Baten A."/>
            <person name="Bloomfield J."/>
            <person name="Borpatragohain P."/>
            <person name="He Z."/>
            <person name="Irish N."/>
            <person name="Irwin J."/>
            <person name="Liu K."/>
            <person name="Mauleon R.P."/>
            <person name="Moore J."/>
            <person name="Morris R."/>
            <person name="Ostergaard L."/>
            <person name="Wang B."/>
            <person name="Wells R."/>
        </authorList>
    </citation>
    <scope>NUCLEOTIDE SEQUENCE [LARGE SCALE GENOMIC DNA]</scope>
    <source>
        <strain evidence="1">R-o-18</strain>
        <tissue evidence="1">Leaf</tissue>
    </source>
</reference>
<dbReference type="Proteomes" id="UP000823674">
    <property type="component" value="Chromosome A04"/>
</dbReference>
<sequence>MAAVSRGSSKSFPEARLSKGLQHHNHLCRSFLLRFRRCQLVARSLSPVELSSDSRVSIRLSHVIGTRLKAYAAVSYGGELRQEEETMVNTSSSSTTTMTEDASFVRHGGESWRRHDGCDGAVAGSFRRQQEAAMVLGDRSSQPQSEHACNCSTSRCQDSTRVNRRKWRPQSEEVDHGWRSRVKAGRDRVTTNPTRPFCEVLPRDVWVANEVLDFACSLCRLEMVAAIIHSRAFYHFVLVF</sequence>
<comment type="caution">
    <text evidence="1">The sequence shown here is derived from an EMBL/GenBank/DDBJ whole genome shotgun (WGS) entry which is preliminary data.</text>
</comment>
<name>A0ABQ7MV48_BRACM</name>
<organism evidence="1 2">
    <name type="scientific">Brassica rapa subsp. trilocularis</name>
    <dbReference type="NCBI Taxonomy" id="1813537"/>
    <lineage>
        <taxon>Eukaryota</taxon>
        <taxon>Viridiplantae</taxon>
        <taxon>Streptophyta</taxon>
        <taxon>Embryophyta</taxon>
        <taxon>Tracheophyta</taxon>
        <taxon>Spermatophyta</taxon>
        <taxon>Magnoliopsida</taxon>
        <taxon>eudicotyledons</taxon>
        <taxon>Gunneridae</taxon>
        <taxon>Pentapetalae</taxon>
        <taxon>rosids</taxon>
        <taxon>malvids</taxon>
        <taxon>Brassicales</taxon>
        <taxon>Brassicaceae</taxon>
        <taxon>Brassiceae</taxon>
        <taxon>Brassica</taxon>
    </lineage>
</organism>
<gene>
    <name evidence="1" type="primary">A04p026930.1_BraROA</name>
    <name evidence="1" type="ORF">IGI04_016238</name>
</gene>
<protein>
    <submittedName>
        <fullName evidence="1">Uncharacterized protein</fullName>
    </submittedName>
</protein>